<organism evidence="1 2">
    <name type="scientific">Apiospora saccharicola</name>
    <dbReference type="NCBI Taxonomy" id="335842"/>
    <lineage>
        <taxon>Eukaryota</taxon>
        <taxon>Fungi</taxon>
        <taxon>Dikarya</taxon>
        <taxon>Ascomycota</taxon>
        <taxon>Pezizomycotina</taxon>
        <taxon>Sordariomycetes</taxon>
        <taxon>Xylariomycetidae</taxon>
        <taxon>Amphisphaeriales</taxon>
        <taxon>Apiosporaceae</taxon>
        <taxon>Apiospora</taxon>
    </lineage>
</organism>
<sequence length="167" mass="18447">MPRLGEKRPQLPHLSGTDISIEVAAPFQVAHQIPVLTFPRCVGGPESETALVAREEVEGEELPRPGASRFGALAADALQIQHVLVIILVHPGALVLPYVLCEPLRLLVRLLLQSLAHFLHLLLRGPVPMLLALLSASTSYGDVAYKARLLLWPLWILLVIRRRGFVW</sequence>
<comment type="caution">
    <text evidence="1">The sequence shown here is derived from an EMBL/GenBank/DDBJ whole genome shotgun (WGS) entry which is preliminary data.</text>
</comment>
<dbReference type="Proteomes" id="UP001446871">
    <property type="component" value="Unassembled WGS sequence"/>
</dbReference>
<proteinExistence type="predicted"/>
<name>A0ABR1VM30_9PEZI</name>
<gene>
    <name evidence="1" type="ORF">PG996_005555</name>
</gene>
<dbReference type="EMBL" id="JAQQWM010000003">
    <property type="protein sequence ID" value="KAK8072207.1"/>
    <property type="molecule type" value="Genomic_DNA"/>
</dbReference>
<accession>A0ABR1VM30</accession>
<protein>
    <submittedName>
        <fullName evidence="1">Uncharacterized protein</fullName>
    </submittedName>
</protein>
<keyword evidence="2" id="KW-1185">Reference proteome</keyword>
<evidence type="ECO:0000313" key="1">
    <source>
        <dbReference type="EMBL" id="KAK8072207.1"/>
    </source>
</evidence>
<evidence type="ECO:0000313" key="2">
    <source>
        <dbReference type="Proteomes" id="UP001446871"/>
    </source>
</evidence>
<reference evidence="1 2" key="1">
    <citation type="submission" date="2023-01" db="EMBL/GenBank/DDBJ databases">
        <title>Analysis of 21 Apiospora genomes using comparative genomics revels a genus with tremendous synthesis potential of carbohydrate active enzymes and secondary metabolites.</title>
        <authorList>
            <person name="Sorensen T."/>
        </authorList>
    </citation>
    <scope>NUCLEOTIDE SEQUENCE [LARGE SCALE GENOMIC DNA]</scope>
    <source>
        <strain evidence="1 2">CBS 83171</strain>
    </source>
</reference>